<keyword evidence="2" id="KW-0378">Hydrolase</keyword>
<feature type="signal peptide" evidence="3">
    <location>
        <begin position="1"/>
        <end position="21"/>
    </location>
</feature>
<protein>
    <recommendedName>
        <fullName evidence="8">Peptidase S33 tripeptidyl aminopeptidase-like C-terminal domain-containing protein</fullName>
    </recommendedName>
</protein>
<feature type="domain" description="AB hydrolase-1" evidence="4">
    <location>
        <begin position="101"/>
        <end position="297"/>
    </location>
</feature>
<evidence type="ECO:0000313" key="6">
    <source>
        <dbReference type="EMBL" id="THW73443.1"/>
    </source>
</evidence>
<dbReference type="InterPro" id="IPR013595">
    <property type="entry name" value="Pept_S33_TAP-like_C"/>
</dbReference>
<dbReference type="InterPro" id="IPR051601">
    <property type="entry name" value="Serine_prot/Carboxylest_S33"/>
</dbReference>
<proteinExistence type="inferred from homology"/>
<keyword evidence="3" id="KW-0732">Signal</keyword>
<dbReference type="PANTHER" id="PTHR43248">
    <property type="entry name" value="2-SUCCINYL-6-HYDROXY-2,4-CYCLOHEXADIENE-1-CARBOXYLATE SYNTHASE"/>
    <property type="match status" value="1"/>
</dbReference>
<dbReference type="Proteomes" id="UP000308802">
    <property type="component" value="Unassembled WGS sequence"/>
</dbReference>
<organism evidence="6 7">
    <name type="scientific">Aureobasidium pullulans</name>
    <name type="common">Black yeast</name>
    <name type="synonym">Pullularia pullulans</name>
    <dbReference type="NCBI Taxonomy" id="5580"/>
    <lineage>
        <taxon>Eukaryota</taxon>
        <taxon>Fungi</taxon>
        <taxon>Dikarya</taxon>
        <taxon>Ascomycota</taxon>
        <taxon>Pezizomycotina</taxon>
        <taxon>Dothideomycetes</taxon>
        <taxon>Dothideomycetidae</taxon>
        <taxon>Dothideales</taxon>
        <taxon>Saccotheciaceae</taxon>
        <taxon>Aureobasidium</taxon>
    </lineage>
</organism>
<evidence type="ECO:0000259" key="4">
    <source>
        <dbReference type="Pfam" id="PF00561"/>
    </source>
</evidence>
<comment type="caution">
    <text evidence="6">The sequence shown here is derived from an EMBL/GenBank/DDBJ whole genome shotgun (WGS) entry which is preliminary data.</text>
</comment>
<dbReference type="EMBL" id="QZAO01000174">
    <property type="protein sequence ID" value="THW73443.1"/>
    <property type="molecule type" value="Genomic_DNA"/>
</dbReference>
<reference evidence="6 7" key="1">
    <citation type="submission" date="2018-10" db="EMBL/GenBank/DDBJ databases">
        <title>Fifty Aureobasidium pullulans genomes reveal a recombining polyextremotolerant generalist.</title>
        <authorList>
            <person name="Gostincar C."/>
            <person name="Turk M."/>
            <person name="Zajc J."/>
            <person name="Gunde-Cimerman N."/>
        </authorList>
    </citation>
    <scope>NUCLEOTIDE SEQUENCE [LARGE SCALE GENOMIC DNA]</scope>
    <source>
        <strain evidence="6 7">EXF-10659</strain>
    </source>
</reference>
<dbReference type="PANTHER" id="PTHR43248:SF25">
    <property type="entry name" value="AB HYDROLASE-1 DOMAIN-CONTAINING PROTEIN-RELATED"/>
    <property type="match status" value="1"/>
</dbReference>
<evidence type="ECO:0000256" key="2">
    <source>
        <dbReference type="ARBA" id="ARBA00022801"/>
    </source>
</evidence>
<dbReference type="Pfam" id="PF08386">
    <property type="entry name" value="Abhydrolase_4"/>
    <property type="match status" value="1"/>
</dbReference>
<evidence type="ECO:0000259" key="5">
    <source>
        <dbReference type="Pfam" id="PF08386"/>
    </source>
</evidence>
<dbReference type="Gene3D" id="3.40.50.1820">
    <property type="entry name" value="alpha/beta hydrolase"/>
    <property type="match status" value="1"/>
</dbReference>
<dbReference type="GO" id="GO:0016787">
    <property type="term" value="F:hydrolase activity"/>
    <property type="evidence" value="ECO:0007669"/>
    <property type="project" value="UniProtKB-KW"/>
</dbReference>
<evidence type="ECO:0000256" key="3">
    <source>
        <dbReference type="SAM" id="SignalP"/>
    </source>
</evidence>
<dbReference type="SUPFAM" id="SSF53474">
    <property type="entry name" value="alpha/beta-Hydrolases"/>
    <property type="match status" value="2"/>
</dbReference>
<dbReference type="AlphaFoldDB" id="A0A4S9A3N0"/>
<evidence type="ECO:0000313" key="7">
    <source>
        <dbReference type="Proteomes" id="UP000308802"/>
    </source>
</evidence>
<dbReference type="InterPro" id="IPR000073">
    <property type="entry name" value="AB_hydrolase_1"/>
</dbReference>
<comment type="similarity">
    <text evidence="1">Belongs to the peptidase S33 family.</text>
</comment>
<sequence length="633" mass="70496">MLSNIASSLLLASTGLLPSFRQPYNTMEDPSPSAKAISTWDDLPSSETLVYYDCFHDFQCAKLRVPMDWNAKDEANNKTVEIAIIRVPATVPITDTRYGGAVLMNPGGPGGSGVHLVQRAGKHFQTIVSAGPTADNRTSRHFDIIGFDPRGVRNTRPTLHCFPNYIDRLLFEEDVEGYGVPDSSDMAFTNIWTRVRSLADSCSKRAIEAGIGEHMSTTSVARDVMEIVERHGEWREQEARRILGIFGSSEEDLPDHVKYQPGKEPVQYWGISYGTVLGATLSDMYPDRVGRVVLDGVVDSFDYYNGDWTTNLLDTDREIPRFAEYCWLSGPDNCTLYHEDGPDAIVQRFDNITQNLLSNPIAVPATQYFPGDLATYSDLKALFAKVTYSPLTGFDLLSEAMAQLEKGNGTVLVDTRRVSNLRFQQRLSKSCEKDGPYSHACDPFYDEGALSIISAAVLCSDARDQTNMTKEEYWGYTKDMMKQSRMLGDGLMNKLPCTQWHARAKWQFEGDLNATTAHPIFFLGNAIDPITPLRNAYKISKGFSGSLIARQGNEVTSDRKTSFCATKAVRNYFQTGELPEVNTTCSPDRHPLDGYVREDKPALPRGETDEELWKAMTGLTGKGQVGGSRWMLV</sequence>
<dbReference type="Pfam" id="PF00561">
    <property type="entry name" value="Abhydrolase_1"/>
    <property type="match status" value="1"/>
</dbReference>
<evidence type="ECO:0008006" key="8">
    <source>
        <dbReference type="Google" id="ProtNLM"/>
    </source>
</evidence>
<feature type="domain" description="Peptidase S33 tripeptidyl aminopeptidase-like C-terminal" evidence="5">
    <location>
        <begin position="490"/>
        <end position="585"/>
    </location>
</feature>
<name>A0A4S9A3N0_AURPU</name>
<gene>
    <name evidence="6" type="ORF">D6D19_05653</name>
</gene>
<accession>A0A4S9A3N0</accession>
<evidence type="ECO:0000256" key="1">
    <source>
        <dbReference type="ARBA" id="ARBA00010088"/>
    </source>
</evidence>
<dbReference type="InterPro" id="IPR029058">
    <property type="entry name" value="AB_hydrolase_fold"/>
</dbReference>
<feature type="chain" id="PRO_5020333488" description="Peptidase S33 tripeptidyl aminopeptidase-like C-terminal domain-containing protein" evidence="3">
    <location>
        <begin position="22"/>
        <end position="633"/>
    </location>
</feature>